<dbReference type="Gene3D" id="1.10.490.10">
    <property type="entry name" value="Globins"/>
    <property type="match status" value="2"/>
</dbReference>
<protein>
    <recommendedName>
        <fullName evidence="4">Globin family profile domain-containing protein</fullName>
    </recommendedName>
</protein>
<feature type="transmembrane region" description="Helical" evidence="1">
    <location>
        <begin position="118"/>
        <end position="139"/>
    </location>
</feature>
<evidence type="ECO:0000313" key="3">
    <source>
        <dbReference type="Proteomes" id="UP000604046"/>
    </source>
</evidence>
<dbReference type="Proteomes" id="UP000604046">
    <property type="component" value="Unassembled WGS sequence"/>
</dbReference>
<feature type="transmembrane region" description="Helical" evidence="1">
    <location>
        <begin position="79"/>
        <end position="98"/>
    </location>
</feature>
<dbReference type="CDD" id="cd01040">
    <property type="entry name" value="Mb-like"/>
    <property type="match status" value="1"/>
</dbReference>
<evidence type="ECO:0008006" key="4">
    <source>
        <dbReference type="Google" id="ProtNLM"/>
    </source>
</evidence>
<name>A0A812TQC3_9DINO</name>
<sequence length="766" mass="86078">MKARVLSGASVLGAAHKKAKFASVLPAGTEVTRQGATNDFKKGRIMVVKPVARAYILSGRMMSSLAVGDWLLKKRWPMLVFMIVGMVLHILLFFGVFSEMGMVTGGAGVLVVVASPTALSWSMYGLTAGCWGLSILAMLTRVHSQLLWMTLRTFDPWAIIACALRGWAARMFSRLALHHDTAHIVEDMLDLLVMLQLSFLIILAEAADIPKTTQKFFVAACFVYCAVLTAGPLFLPDLPNWDPDTSVQILFFASMSPKSQFISAYGTMAVLLTKAAVSVIFQRHDFMFLRCHYEYCLDQLDTSFAKLAATDPSCIFYSDFRRALQEMGVSDSHIFAGFNTLDIQQTGRVTLQNFRRCLKDVFTEAPDSSHAALLAKFCQDSFSIVSGYGSLDSMLGLVFSQWRRIKMNEFGQLLYHYLMQDPGVEKLFRSASFRTQSLLFASFVQVGLGWLEEKDFRRVERDMTSLGMRHVSYGVHPTHLCIFQLALLRALSNRLKGLPPESEMAWSVVWLHFIAAPFTQGLLTTEETDKRTMTGTVRDLLQQATSHKSFLPYLAANLNNVPGGEHNWSSSVFRDTRHELSHMAILVSFIQDTAEKLYAGDMLTARHRLRQVASIHWDRGVFPRHMLTFQHAATMTFRDLLGPEVFNSHAETMWAVFFQVEVLDVLLLAPFAETQDKVESWALTCKAHLVKKDHWMSLMKMAAVEGDLAVKGYQRLCAESGKDVEKLCVDDVVKTFCDESMQHPSWTFERVVQNYCTTPPAVALLE</sequence>
<gene>
    <name evidence="2" type="ORF">SNAT2548_LOCUS30103</name>
</gene>
<dbReference type="GO" id="GO:0020037">
    <property type="term" value="F:heme binding"/>
    <property type="evidence" value="ECO:0007669"/>
    <property type="project" value="InterPro"/>
</dbReference>
<keyword evidence="1" id="KW-0812">Transmembrane</keyword>
<dbReference type="InterPro" id="IPR044399">
    <property type="entry name" value="Mb-like_M"/>
</dbReference>
<keyword evidence="1" id="KW-0472">Membrane</keyword>
<dbReference type="AlphaFoldDB" id="A0A812TQC3"/>
<dbReference type="InterPro" id="IPR011992">
    <property type="entry name" value="EF-hand-dom_pair"/>
</dbReference>
<dbReference type="EMBL" id="CAJNDS010002591">
    <property type="protein sequence ID" value="CAE7537113.1"/>
    <property type="molecule type" value="Genomic_DNA"/>
</dbReference>
<feature type="transmembrane region" description="Helical" evidence="1">
    <location>
        <begin position="216"/>
        <end position="235"/>
    </location>
</feature>
<keyword evidence="1" id="KW-1133">Transmembrane helix</keyword>
<evidence type="ECO:0000256" key="1">
    <source>
        <dbReference type="SAM" id="Phobius"/>
    </source>
</evidence>
<evidence type="ECO:0000313" key="2">
    <source>
        <dbReference type="EMBL" id="CAE7537113.1"/>
    </source>
</evidence>
<feature type="transmembrane region" description="Helical" evidence="1">
    <location>
        <begin position="188"/>
        <end position="204"/>
    </location>
</feature>
<dbReference type="SUPFAM" id="SSF46458">
    <property type="entry name" value="Globin-like"/>
    <property type="match status" value="1"/>
</dbReference>
<accession>A0A812TQC3</accession>
<dbReference type="OrthoDB" id="428988at2759"/>
<feature type="transmembrane region" description="Helical" evidence="1">
    <location>
        <begin position="262"/>
        <end position="281"/>
    </location>
</feature>
<feature type="transmembrane region" description="Helical" evidence="1">
    <location>
        <begin position="471"/>
        <end position="492"/>
    </location>
</feature>
<dbReference type="InterPro" id="IPR012292">
    <property type="entry name" value="Globin/Proto"/>
</dbReference>
<keyword evidence="3" id="KW-1185">Reference proteome</keyword>
<reference evidence="2" key="1">
    <citation type="submission" date="2021-02" db="EMBL/GenBank/DDBJ databases">
        <authorList>
            <person name="Dougan E. K."/>
            <person name="Rhodes N."/>
            <person name="Thang M."/>
            <person name="Chan C."/>
        </authorList>
    </citation>
    <scope>NUCLEOTIDE SEQUENCE</scope>
</reference>
<dbReference type="InterPro" id="IPR009050">
    <property type="entry name" value="Globin-like_sf"/>
</dbReference>
<comment type="caution">
    <text evidence="2">The sequence shown here is derived from an EMBL/GenBank/DDBJ whole genome shotgun (WGS) entry which is preliminary data.</text>
</comment>
<organism evidence="2 3">
    <name type="scientific">Symbiodinium natans</name>
    <dbReference type="NCBI Taxonomy" id="878477"/>
    <lineage>
        <taxon>Eukaryota</taxon>
        <taxon>Sar</taxon>
        <taxon>Alveolata</taxon>
        <taxon>Dinophyceae</taxon>
        <taxon>Suessiales</taxon>
        <taxon>Symbiodiniaceae</taxon>
        <taxon>Symbiodinium</taxon>
    </lineage>
</organism>
<dbReference type="SUPFAM" id="SSF47473">
    <property type="entry name" value="EF-hand"/>
    <property type="match status" value="1"/>
</dbReference>
<dbReference type="GO" id="GO:0019825">
    <property type="term" value="F:oxygen binding"/>
    <property type="evidence" value="ECO:0007669"/>
    <property type="project" value="InterPro"/>
</dbReference>
<feature type="transmembrane region" description="Helical" evidence="1">
    <location>
        <begin position="146"/>
        <end position="168"/>
    </location>
</feature>
<proteinExistence type="predicted"/>